<feature type="DNA-binding region" description="HMG box" evidence="11">
    <location>
        <begin position="140"/>
        <end position="202"/>
    </location>
</feature>
<dbReference type="InterPro" id="IPR036910">
    <property type="entry name" value="HMG_box_dom_sf"/>
</dbReference>
<dbReference type="Proteomes" id="UP000887561">
    <property type="component" value="Unplaced"/>
</dbReference>
<evidence type="ECO:0000313" key="18">
    <source>
        <dbReference type="Proteomes" id="UP000887561"/>
    </source>
</evidence>
<reference evidence="19" key="1">
    <citation type="submission" date="2022-11" db="UniProtKB">
        <authorList>
            <consortium name="WormBaseParasite"/>
        </authorList>
    </citation>
    <scope>IDENTIFICATION</scope>
</reference>
<dbReference type="GO" id="GO:0000146">
    <property type="term" value="F:microfilament motor activity"/>
    <property type="evidence" value="ECO:0007669"/>
    <property type="project" value="TreeGrafter"/>
</dbReference>
<keyword evidence="4" id="KW-0964">Secreted</keyword>
<keyword evidence="8 12" id="KW-0518">Myosin</keyword>
<dbReference type="PANTHER" id="PTHR13140">
    <property type="entry name" value="MYOSIN"/>
    <property type="match status" value="1"/>
</dbReference>
<keyword evidence="11" id="KW-0539">Nucleus</keyword>
<evidence type="ECO:0000256" key="5">
    <source>
        <dbReference type="ARBA" id="ARBA00022741"/>
    </source>
</evidence>
<dbReference type="SUPFAM" id="SSF90257">
    <property type="entry name" value="Myosin rod fragments"/>
    <property type="match status" value="2"/>
</dbReference>
<dbReference type="SUPFAM" id="SSF52540">
    <property type="entry name" value="P-loop containing nucleoside triphosphate hydrolases"/>
    <property type="match status" value="1"/>
</dbReference>
<feature type="compositionally biased region" description="Basic and acidic residues" evidence="14">
    <location>
        <begin position="1226"/>
        <end position="1252"/>
    </location>
</feature>
<dbReference type="PROSITE" id="PS50118">
    <property type="entry name" value="HMG_BOX_2"/>
    <property type="match status" value="1"/>
</dbReference>
<evidence type="ECO:0000256" key="10">
    <source>
        <dbReference type="ARBA" id="ARBA00023203"/>
    </source>
</evidence>
<dbReference type="GO" id="GO:0016459">
    <property type="term" value="C:myosin complex"/>
    <property type="evidence" value="ECO:0007669"/>
    <property type="project" value="UniProtKB-KW"/>
</dbReference>
<dbReference type="FunFam" id="1.20.58.530:FF:000001">
    <property type="entry name" value="Myosin heavy chain"/>
    <property type="match status" value="1"/>
</dbReference>
<dbReference type="CDD" id="cd00842">
    <property type="entry name" value="MPP_ASMase"/>
    <property type="match status" value="1"/>
</dbReference>
<comment type="similarity">
    <text evidence="2">Belongs to the acid sphingomyelinase family.</text>
</comment>
<dbReference type="GO" id="GO:0007015">
    <property type="term" value="P:actin filament organization"/>
    <property type="evidence" value="ECO:0007669"/>
    <property type="project" value="TreeGrafter"/>
</dbReference>
<dbReference type="WBParaSite" id="scaffold7770_cov199.g12383">
    <property type="protein sequence ID" value="scaffold7770_cov199.g12383"/>
    <property type="gene ID" value="scaffold7770_cov199.g12383"/>
</dbReference>
<dbReference type="GO" id="GO:0003677">
    <property type="term" value="F:DNA binding"/>
    <property type="evidence" value="ECO:0007669"/>
    <property type="project" value="UniProtKB-UniRule"/>
</dbReference>
<dbReference type="InterPro" id="IPR001609">
    <property type="entry name" value="Myosin_head_motor_dom-like"/>
</dbReference>
<feature type="coiled-coil region" evidence="13">
    <location>
        <begin position="1620"/>
        <end position="2096"/>
    </location>
</feature>
<evidence type="ECO:0000256" key="1">
    <source>
        <dbReference type="ARBA" id="ARBA00004613"/>
    </source>
</evidence>
<dbReference type="FunFam" id="1.10.10.820:FF:000001">
    <property type="entry name" value="Myosin heavy chain"/>
    <property type="match status" value="1"/>
</dbReference>
<keyword evidence="10 12" id="KW-0009">Actin-binding</keyword>
<feature type="domain" description="Myosin N-terminal SH3-like" evidence="17">
    <location>
        <begin position="435"/>
        <end position="483"/>
    </location>
</feature>
<dbReference type="SUPFAM" id="SSF47095">
    <property type="entry name" value="HMG-box"/>
    <property type="match status" value="1"/>
</dbReference>
<dbReference type="Gene3D" id="1.20.5.4820">
    <property type="match status" value="1"/>
</dbReference>
<dbReference type="Gene3D" id="1.10.10.820">
    <property type="match status" value="1"/>
</dbReference>
<evidence type="ECO:0000256" key="9">
    <source>
        <dbReference type="ARBA" id="ARBA00023175"/>
    </source>
</evidence>
<dbReference type="SUPFAM" id="SSF50084">
    <property type="entry name" value="Myosin S1 fragment, N-terminal domain"/>
    <property type="match status" value="1"/>
</dbReference>
<feature type="domain" description="HMG box" evidence="15">
    <location>
        <begin position="140"/>
        <end position="202"/>
    </location>
</feature>
<evidence type="ECO:0000259" key="15">
    <source>
        <dbReference type="PROSITE" id="PS50118"/>
    </source>
</evidence>
<feature type="region of interest" description="Disordered" evidence="14">
    <location>
        <begin position="1439"/>
        <end position="1461"/>
    </location>
</feature>
<dbReference type="GO" id="GO:0016787">
    <property type="term" value="F:hydrolase activity"/>
    <property type="evidence" value="ECO:0007669"/>
    <property type="project" value="InterPro"/>
</dbReference>
<evidence type="ECO:0000313" key="19">
    <source>
        <dbReference type="WBParaSite" id="scaffold7770_cov199.g12383"/>
    </source>
</evidence>
<dbReference type="SUPFAM" id="SSF56300">
    <property type="entry name" value="Metallo-dependent phosphatases"/>
    <property type="match status" value="1"/>
</dbReference>
<keyword evidence="5" id="KW-0547">Nucleotide-binding</keyword>
<evidence type="ECO:0000256" key="13">
    <source>
        <dbReference type="SAM" id="Coils"/>
    </source>
</evidence>
<dbReference type="Gene3D" id="1.20.58.530">
    <property type="match status" value="1"/>
</dbReference>
<dbReference type="InterPro" id="IPR004843">
    <property type="entry name" value="Calcineurin-like_PHP"/>
</dbReference>
<comment type="caution">
    <text evidence="12">Lacks conserved residue(s) required for the propagation of feature annotation.</text>
</comment>
<feature type="compositionally biased region" description="Basic and acidic residues" evidence="14">
    <location>
        <begin position="1446"/>
        <end position="1461"/>
    </location>
</feature>
<evidence type="ECO:0000256" key="12">
    <source>
        <dbReference type="PROSITE-ProRule" id="PRU00782"/>
    </source>
</evidence>
<evidence type="ECO:0000256" key="11">
    <source>
        <dbReference type="PROSITE-ProRule" id="PRU00267"/>
    </source>
</evidence>
<name>A0A915N831_MELJA</name>
<dbReference type="Gene3D" id="1.10.30.10">
    <property type="entry name" value="High mobility group box domain"/>
    <property type="match status" value="1"/>
</dbReference>
<keyword evidence="6" id="KW-0067">ATP-binding</keyword>
<dbReference type="Pfam" id="PF01576">
    <property type="entry name" value="Myosin_tail_1"/>
    <property type="match status" value="2"/>
</dbReference>
<dbReference type="Pfam" id="PF02736">
    <property type="entry name" value="Myosin_N"/>
    <property type="match status" value="1"/>
</dbReference>
<dbReference type="GO" id="GO:0005576">
    <property type="term" value="C:extracellular region"/>
    <property type="evidence" value="ECO:0007669"/>
    <property type="project" value="UniProtKB-SubCell"/>
</dbReference>
<dbReference type="PANTHER" id="PTHR13140:SF857">
    <property type="entry name" value="MYOSIN-11"/>
    <property type="match status" value="1"/>
</dbReference>
<dbReference type="CDD" id="cd01377">
    <property type="entry name" value="MYSc_class_II"/>
    <property type="match status" value="1"/>
</dbReference>
<evidence type="ECO:0000256" key="7">
    <source>
        <dbReference type="ARBA" id="ARBA00023054"/>
    </source>
</evidence>
<dbReference type="InterPro" id="IPR029052">
    <property type="entry name" value="Metallo-depent_PP-like"/>
</dbReference>
<sequence length="2608" mass="303328">MKQWCCNTYGHHCIEVRLSDRTEPGNVPDTSAFADEMSENKEQQNDEVINEIIEKLNNETDQTIIIDEIKAENITIGPTPDHTINTSIQQPNNSQQLDIPPSLTTEEPPPILEPELNNISVSASDTIAQVTSNNISTEPTNSSLQSFLLWSIDYKRNNQLGFFRHLRFAEHSELQKILGAKWRTLPDEEKRIWNEKADRIRAAKSAIHRIPILQSSSQQIINEGNEQIQIINNNFLEAPDIQNNSSNNNQNNSAFDDVNYKNEVKNLNCFVAQMLLSSYRDGKLTTAEQLHNELTNAGIFISIWNLNIYLIRMKLAKKQYLVPLYSSPNEGQFFLIGSDQEWRKFKATNYLTKHSIHELDCLKCLKLRRKERSNAWGQLGKAVLRFGELDDNVPILHHQNCKGDSLEYLHKLHYSPNSAPEITSPQLEEQSRPYDTKKNCWVPDQEEGYVAAEITSTKGDQVTVKIASGEKTVKKELIQEMNPPKFEKTEDMSNLTFLNDASVLYNLRARYKAMLIYVDSVARFYMGKRRTEMPPHLFAVSDEAYRNMLQNKENQSMLITAEAAKDKPKQKMVTLEDQIVQTNPVLEAFGNAKTVRNNNSSRFGKFIRIHFNRAGRVASCDIEHYLLEKSRVIRQAPGERCYHIFYQICSGFKPDLMKKLKLNKPLKEYWSVAQAELTIDGIDDKQQLTALTKPRVRVGSEWVSKGQNLDQVNWAIGAMSKALYARVFEWLVKKCNLTLDQKGLSRDSFIGVLDIAGFEIFDFNSFEQLWINFVNEKLQQFFNHHMFVLEQEEYAREGIAWTFIDFGLDLQACIELIEKPMGIISMLDEECIVPKASDLTYAQKLGDQHLGKHPNFEKPKPPKGKQGEAHFAMRHYAGTVRYNVTNWLEKNKDPLNDTLVSVMKNAKGNQLIIDIWADYQTQEEAAEANKKGGGGKKKGKSGSFMTVSMLYRESLNNLMNMLHKTHPHFIRCIIPNEKKQSGMIDAALVLNQLTCNGVLEGIRICRKGFPNRLPHNDFKVRYGILAAAEARSSTDPKVSSANILEKLVNAKSLEAENFKVGHTKVFFKAGVLAHIEELRDKCMNDLMCMFQSACRAYLAKMGAARRRKQLDAYSIVQRNIRSWCVLRTWEWYLLYGRVKPLCKGDKHAEELEKMEADLKASEEILAKQEEQRKAIEAEHTRLAEERRKLQEQLEIARKGGSAVESEMGALNAQKTELERRLEDAKDKLNEQQQKAEDNQRSLKRAEKDKESLNDQIETLNETLNRVEEEKLQEQLEEFKRQKSEAESKQQIVEQNIVELNIKLDEQNTLVSKLQRYLKDQSTRLVELEEELEQERVNRSRSDKNRGTVQTHLDELSDLIDEEAGKAAAQAELAKKKDLELIRLRQELEEINQQSEQQLSLIRKRNNDEISEATERLESLQNARGKTEKDKETLRRQIEDIQSQQQDEQRQRNEYERQSKNLESQVHELQTRYEEQHRLIQELQAVKQRLQTESSDQEQQLEESETHLGQIGKLKAQALAQLEEAKRSLEEEHQERMEASAQLKGLEHEIEQIREAIDEEIHNREETLKHLSKAKAETQQWRGRFEGEGLVAADELEEERRRRLNQKLDLSDHLGELNSKLAAVEKINAKLLTDAEEARAEAERAQTQIFQWQKKQEAHEYVIKDWRRQCDELSLQIERTQEECRRSDQLSNWHRNMHDIQKKIRQLELEKETLQHALEEAESALELEEGKVQRLQTEVSQIRTEIDRRIREKEEDFENTIKNHQRAIESIRTSLENEQRAKQQLIQSKKKLETDINDLELALDMANKTNVEAQKNIKKQIAQIQELQLQVEEEQRKREEQRENFLMSERKLNIIASERDELLIRKEAIDREKSRIEAEVQEERSRKGEYQVENAQLNAVKRQLDNDLQIVKTELDKTLNELKIAEEIFKKVNADLTRLNEELKNEQHHHDHLERQKRLLDSQLKELQLRLDQAEATVQRVGQRTVDQLQQLIIARNNELDSEQKRHKEIIRQLNKSEREVREKQFQVEEQRKCCSKMHELIEKLQAKIRVYKKQTEEAEEVAAMNLQKFRQIQSQLDEAEERADEAENSLLRVRSKIRVNATPNALSSSRSSAHLPRAATFNWKCAGCKTGVEVIRYLYEMNYTKTEILNTAEYVCRHFADQESFDEFLYVLEKLVFQPSQLCGLILSGCGNPINPFDTNCEADCEEPVCCIKMPKKGELVKKKAGYWGTAAKCDIPLRTVENLLEHINRTHKLDFVLLSGDYLHHRDWEYTREGHLSAIANLTDLLQLYLPQIPIFWALGNHEAVPVNAFGPHFVPDQFRPTWMYRALLAEAHKTDKGLLSVEADEDFVYYCDNTNMFIYINQTDPDGSLTWLVNQLWNAEKSGKACFLKLKECNFLRAVYILSHIPPGDEECLESWSRNYYRIVVRFEQTIKGQFFGHTHYDSFSLFFTDMNNRGTAPLSVLFTAPSVSTFEELNPAYRIYSVNPTDWEILDFDTYFLNLSNTKTSKESPKWEFLYSAKDEYNLKDLSATEWNELIKRIERDPEITRKFNKNYVRRDDVFCGKKCLEKRICSIRASHHNQKELCKDENRNKRIKLKLKAILNFFDL</sequence>
<dbReference type="Gene3D" id="3.60.21.10">
    <property type="match status" value="1"/>
</dbReference>
<dbReference type="InterPro" id="IPR009071">
    <property type="entry name" value="HMG_box_dom"/>
</dbReference>
<dbReference type="InterPro" id="IPR045473">
    <property type="entry name" value="ASM_C"/>
</dbReference>
<organism evidence="18 19">
    <name type="scientific">Meloidogyne javanica</name>
    <name type="common">Root-knot nematode worm</name>
    <dbReference type="NCBI Taxonomy" id="6303"/>
    <lineage>
        <taxon>Eukaryota</taxon>
        <taxon>Metazoa</taxon>
        <taxon>Ecdysozoa</taxon>
        <taxon>Nematoda</taxon>
        <taxon>Chromadorea</taxon>
        <taxon>Rhabditida</taxon>
        <taxon>Tylenchina</taxon>
        <taxon>Tylenchomorpha</taxon>
        <taxon>Tylenchoidea</taxon>
        <taxon>Meloidogynidae</taxon>
        <taxon>Meloidogyninae</taxon>
        <taxon>Meloidogyne</taxon>
        <taxon>Meloidogyne incognita group</taxon>
    </lineage>
</organism>
<feature type="region of interest" description="Disordered" evidence="14">
    <location>
        <begin position="1489"/>
        <end position="1508"/>
    </location>
</feature>
<keyword evidence="7 13" id="KW-0175">Coiled coil</keyword>
<dbReference type="InterPro" id="IPR008989">
    <property type="entry name" value="Myosin_S1_N"/>
</dbReference>
<evidence type="ECO:0000256" key="3">
    <source>
        <dbReference type="ARBA" id="ARBA00008314"/>
    </source>
</evidence>
<dbReference type="FunFam" id="2.30.30.360:FF:000001">
    <property type="entry name" value="Myosin heavy chain"/>
    <property type="match status" value="1"/>
</dbReference>
<evidence type="ECO:0000256" key="14">
    <source>
        <dbReference type="SAM" id="MobiDB-lite"/>
    </source>
</evidence>
<feature type="domain" description="Myosin motor" evidence="16">
    <location>
        <begin position="516"/>
        <end position="1080"/>
    </location>
</feature>
<dbReference type="GO" id="GO:0005634">
    <property type="term" value="C:nucleus"/>
    <property type="evidence" value="ECO:0007669"/>
    <property type="project" value="UniProtKB-UniRule"/>
</dbReference>
<dbReference type="Pfam" id="PF19272">
    <property type="entry name" value="ASMase_C"/>
    <property type="match status" value="1"/>
</dbReference>
<protein>
    <submittedName>
        <fullName evidence="19">Uncharacterized protein</fullName>
    </submittedName>
</protein>
<dbReference type="SMART" id="SM00242">
    <property type="entry name" value="MYSc"/>
    <property type="match status" value="1"/>
</dbReference>
<keyword evidence="9" id="KW-0505">Motor protein</keyword>
<dbReference type="GO" id="GO:0016020">
    <property type="term" value="C:membrane"/>
    <property type="evidence" value="ECO:0007669"/>
    <property type="project" value="TreeGrafter"/>
</dbReference>
<dbReference type="Gene3D" id="1.20.120.720">
    <property type="entry name" value="Myosin VI head, motor domain, U50 subdomain"/>
    <property type="match status" value="1"/>
</dbReference>
<evidence type="ECO:0000259" key="17">
    <source>
        <dbReference type="PROSITE" id="PS51844"/>
    </source>
</evidence>
<dbReference type="Gene3D" id="2.30.30.360">
    <property type="entry name" value="Myosin S1 fragment, N-terminal"/>
    <property type="match status" value="1"/>
</dbReference>
<dbReference type="InterPro" id="IPR027417">
    <property type="entry name" value="P-loop_NTPase"/>
</dbReference>
<dbReference type="GO" id="GO:0030017">
    <property type="term" value="C:sarcomere"/>
    <property type="evidence" value="ECO:0007669"/>
    <property type="project" value="UniProtKB-ARBA"/>
</dbReference>
<dbReference type="Pfam" id="PF00063">
    <property type="entry name" value="Myosin_head"/>
    <property type="match status" value="1"/>
</dbReference>
<dbReference type="Pfam" id="PF00149">
    <property type="entry name" value="Metallophos"/>
    <property type="match status" value="1"/>
</dbReference>
<evidence type="ECO:0000256" key="4">
    <source>
        <dbReference type="ARBA" id="ARBA00022525"/>
    </source>
</evidence>
<dbReference type="InterPro" id="IPR036961">
    <property type="entry name" value="Kinesin_motor_dom_sf"/>
</dbReference>
<evidence type="ECO:0000256" key="2">
    <source>
        <dbReference type="ARBA" id="ARBA00008234"/>
    </source>
</evidence>
<evidence type="ECO:0000256" key="6">
    <source>
        <dbReference type="ARBA" id="ARBA00022840"/>
    </source>
</evidence>
<proteinExistence type="inferred from homology"/>
<evidence type="ECO:0000256" key="8">
    <source>
        <dbReference type="ARBA" id="ARBA00023123"/>
    </source>
</evidence>
<dbReference type="InterPro" id="IPR041805">
    <property type="entry name" value="ASMase/PPN1_MPP"/>
</dbReference>
<keyword evidence="18" id="KW-1185">Reference proteome</keyword>
<feature type="region of interest" description="Disordered" evidence="14">
    <location>
        <begin position="1226"/>
        <end position="1254"/>
    </location>
</feature>
<dbReference type="Gene3D" id="1.20.5.370">
    <property type="match status" value="1"/>
</dbReference>
<dbReference type="Gene3D" id="1.20.5.340">
    <property type="match status" value="2"/>
</dbReference>
<dbReference type="PROSITE" id="PS51844">
    <property type="entry name" value="SH3_LIKE"/>
    <property type="match status" value="1"/>
</dbReference>
<accession>A0A915N831</accession>
<dbReference type="PROSITE" id="PS51456">
    <property type="entry name" value="MYOSIN_MOTOR"/>
    <property type="match status" value="1"/>
</dbReference>
<dbReference type="InterPro" id="IPR004009">
    <property type="entry name" value="SH3_Myosin"/>
</dbReference>
<comment type="subcellular location">
    <subcellularLocation>
        <location evidence="1">Secreted</location>
    </subcellularLocation>
</comment>
<comment type="similarity">
    <text evidence="3 12">Belongs to the TRAFAC class myosin-kinesin ATPase superfamily. Myosin family.</text>
</comment>
<dbReference type="GO" id="GO:0005524">
    <property type="term" value="F:ATP binding"/>
    <property type="evidence" value="ECO:0007669"/>
    <property type="project" value="UniProtKB-KW"/>
</dbReference>
<dbReference type="InterPro" id="IPR014751">
    <property type="entry name" value="XRCC4-like_C"/>
</dbReference>
<feature type="region of interest" description="Actin-binding" evidence="12">
    <location>
        <begin position="955"/>
        <end position="977"/>
    </location>
</feature>
<dbReference type="Gene3D" id="3.40.850.10">
    <property type="entry name" value="Kinesin motor domain"/>
    <property type="match status" value="2"/>
</dbReference>
<dbReference type="GO" id="GO:0051015">
    <property type="term" value="F:actin filament binding"/>
    <property type="evidence" value="ECO:0007669"/>
    <property type="project" value="InterPro"/>
</dbReference>
<evidence type="ECO:0000259" key="16">
    <source>
        <dbReference type="PROSITE" id="PS51456"/>
    </source>
</evidence>
<keyword evidence="11" id="KW-0238">DNA-binding</keyword>
<dbReference type="InterPro" id="IPR002928">
    <property type="entry name" value="Myosin_tail"/>
</dbReference>